<evidence type="ECO:0000313" key="1">
    <source>
        <dbReference type="EMBL" id="CAH2284637.1"/>
    </source>
</evidence>
<sequence length="85" mass="9479">MAAREGLEGEKSGTRPRTYPLKDLDRVFLSLCIALCVRVTSHKRATQTVASWLHPATRRCHFGLPLHTLKPLKADIRLAAQTAMV</sequence>
<name>A0AAD1S071_PELCU</name>
<protein>
    <submittedName>
        <fullName evidence="1">Uncharacterized protein</fullName>
    </submittedName>
</protein>
<dbReference type="EMBL" id="OW240915">
    <property type="protein sequence ID" value="CAH2284637.1"/>
    <property type="molecule type" value="Genomic_DNA"/>
</dbReference>
<dbReference type="Proteomes" id="UP001295444">
    <property type="component" value="Chromosome 04"/>
</dbReference>
<proteinExistence type="predicted"/>
<dbReference type="AlphaFoldDB" id="A0AAD1S071"/>
<feature type="non-terminal residue" evidence="1">
    <location>
        <position position="85"/>
    </location>
</feature>
<reference evidence="1" key="1">
    <citation type="submission" date="2022-03" db="EMBL/GenBank/DDBJ databases">
        <authorList>
            <person name="Alioto T."/>
            <person name="Alioto T."/>
            <person name="Gomez Garrido J."/>
        </authorList>
    </citation>
    <scope>NUCLEOTIDE SEQUENCE</scope>
</reference>
<keyword evidence="2" id="KW-1185">Reference proteome</keyword>
<gene>
    <name evidence="1" type="ORF">PECUL_23A043348</name>
</gene>
<organism evidence="1 2">
    <name type="scientific">Pelobates cultripes</name>
    <name type="common">Western spadefoot toad</name>
    <dbReference type="NCBI Taxonomy" id="61616"/>
    <lineage>
        <taxon>Eukaryota</taxon>
        <taxon>Metazoa</taxon>
        <taxon>Chordata</taxon>
        <taxon>Craniata</taxon>
        <taxon>Vertebrata</taxon>
        <taxon>Euteleostomi</taxon>
        <taxon>Amphibia</taxon>
        <taxon>Batrachia</taxon>
        <taxon>Anura</taxon>
        <taxon>Pelobatoidea</taxon>
        <taxon>Pelobatidae</taxon>
        <taxon>Pelobates</taxon>
    </lineage>
</organism>
<accession>A0AAD1S071</accession>
<evidence type="ECO:0000313" key="2">
    <source>
        <dbReference type="Proteomes" id="UP001295444"/>
    </source>
</evidence>